<dbReference type="EMBL" id="SJPR01000001">
    <property type="protein sequence ID" value="TWU00238.1"/>
    <property type="molecule type" value="Genomic_DNA"/>
</dbReference>
<gene>
    <name evidence="2" type="ORF">Pla108_11850</name>
</gene>
<dbReference type="AlphaFoldDB" id="A0A5C6AL80"/>
<proteinExistence type="predicted"/>
<keyword evidence="3" id="KW-1185">Reference proteome</keyword>
<dbReference type="RefSeq" id="WP_146443924.1">
    <property type="nucleotide sequence ID" value="NZ_SJPR01000001.1"/>
</dbReference>
<evidence type="ECO:0000256" key="1">
    <source>
        <dbReference type="SAM" id="MobiDB-lite"/>
    </source>
</evidence>
<accession>A0A5C6AL80</accession>
<comment type="caution">
    <text evidence="2">The sequence shown here is derived from an EMBL/GenBank/DDBJ whole genome shotgun (WGS) entry which is preliminary data.</text>
</comment>
<evidence type="ECO:0000313" key="3">
    <source>
        <dbReference type="Proteomes" id="UP000317421"/>
    </source>
</evidence>
<reference evidence="2 3" key="1">
    <citation type="submission" date="2019-02" db="EMBL/GenBank/DDBJ databases">
        <title>Deep-cultivation of Planctomycetes and their phenomic and genomic characterization uncovers novel biology.</title>
        <authorList>
            <person name="Wiegand S."/>
            <person name="Jogler M."/>
            <person name="Boedeker C."/>
            <person name="Pinto D."/>
            <person name="Vollmers J."/>
            <person name="Rivas-Marin E."/>
            <person name="Kohn T."/>
            <person name="Peeters S.H."/>
            <person name="Heuer A."/>
            <person name="Rast P."/>
            <person name="Oberbeckmann S."/>
            <person name="Bunk B."/>
            <person name="Jeske O."/>
            <person name="Meyerdierks A."/>
            <person name="Storesund J.E."/>
            <person name="Kallscheuer N."/>
            <person name="Luecker S."/>
            <person name="Lage O.M."/>
            <person name="Pohl T."/>
            <person name="Merkel B.J."/>
            <person name="Hornburger P."/>
            <person name="Mueller R.-W."/>
            <person name="Bruemmer F."/>
            <person name="Labrenz M."/>
            <person name="Spormann A.M."/>
            <person name="Op Den Camp H."/>
            <person name="Overmann J."/>
            <person name="Amann R."/>
            <person name="Jetten M.S.M."/>
            <person name="Mascher T."/>
            <person name="Medema M.H."/>
            <person name="Devos D.P."/>
            <person name="Kaster A.-K."/>
            <person name="Ovreas L."/>
            <person name="Rohde M."/>
            <person name="Galperin M.Y."/>
            <person name="Jogler C."/>
        </authorList>
    </citation>
    <scope>NUCLEOTIDE SEQUENCE [LARGE SCALE GENOMIC DNA]</scope>
    <source>
        <strain evidence="2 3">Pla108</strain>
    </source>
</reference>
<dbReference type="Proteomes" id="UP000317421">
    <property type="component" value="Unassembled WGS sequence"/>
</dbReference>
<evidence type="ECO:0000313" key="2">
    <source>
        <dbReference type="EMBL" id="TWU00238.1"/>
    </source>
</evidence>
<feature type="region of interest" description="Disordered" evidence="1">
    <location>
        <begin position="1"/>
        <end position="21"/>
    </location>
</feature>
<protein>
    <submittedName>
        <fullName evidence="2">Uncharacterized protein</fullName>
    </submittedName>
</protein>
<sequence length="77" mass="8267">MDDPGSQLDLSSEGPKGPGADARGAFLGVQFECCGIYARIYRNRNGDAYEGRCPRCLAQVRIAIGPGGGSNRFFRAR</sequence>
<organism evidence="2 3">
    <name type="scientific">Botrimarina colliarenosi</name>
    <dbReference type="NCBI Taxonomy" id="2528001"/>
    <lineage>
        <taxon>Bacteria</taxon>
        <taxon>Pseudomonadati</taxon>
        <taxon>Planctomycetota</taxon>
        <taxon>Planctomycetia</taxon>
        <taxon>Pirellulales</taxon>
        <taxon>Lacipirellulaceae</taxon>
        <taxon>Botrimarina</taxon>
    </lineage>
</organism>
<dbReference type="OrthoDB" id="9810539at2"/>
<name>A0A5C6AL80_9BACT</name>